<evidence type="ECO:0008006" key="14">
    <source>
        <dbReference type="Google" id="ProtNLM"/>
    </source>
</evidence>
<protein>
    <recommendedName>
        <fullName evidence="14">Protein xylosyltransferase</fullName>
    </recommendedName>
</protein>
<dbReference type="EMBL" id="PZQS01000013">
    <property type="protein sequence ID" value="PVD19237.1"/>
    <property type="molecule type" value="Genomic_DNA"/>
</dbReference>
<dbReference type="InterPro" id="IPR003406">
    <property type="entry name" value="Glyco_trans_14"/>
</dbReference>
<comment type="caution">
    <text evidence="12">The sequence shown here is derived from an EMBL/GenBank/DDBJ whole genome shotgun (WGS) entry which is preliminary data.</text>
</comment>
<dbReference type="AlphaFoldDB" id="A0A2T7NDJ5"/>
<evidence type="ECO:0000256" key="5">
    <source>
        <dbReference type="ARBA" id="ARBA00022692"/>
    </source>
</evidence>
<evidence type="ECO:0000256" key="4">
    <source>
        <dbReference type="ARBA" id="ARBA00022679"/>
    </source>
</evidence>
<feature type="region of interest" description="Disordered" evidence="11">
    <location>
        <begin position="1"/>
        <end position="25"/>
    </location>
</feature>
<accession>A0A2T7NDJ5</accession>
<evidence type="ECO:0000256" key="11">
    <source>
        <dbReference type="SAM" id="MobiDB-lite"/>
    </source>
</evidence>
<comment type="similarity">
    <text evidence="10">Belongs to the glycosyltransferase 14 family.</text>
</comment>
<evidence type="ECO:0000256" key="3">
    <source>
        <dbReference type="ARBA" id="ARBA00022676"/>
    </source>
</evidence>
<evidence type="ECO:0000256" key="8">
    <source>
        <dbReference type="ARBA" id="ARBA00023136"/>
    </source>
</evidence>
<dbReference type="GO" id="GO:0016020">
    <property type="term" value="C:membrane"/>
    <property type="evidence" value="ECO:0007669"/>
    <property type="project" value="UniProtKB-SubCell"/>
</dbReference>
<keyword evidence="5" id="KW-0812">Transmembrane</keyword>
<comment type="pathway">
    <text evidence="2">Protein modification; protein glycosylation.</text>
</comment>
<organism evidence="12 13">
    <name type="scientific">Pomacea canaliculata</name>
    <name type="common">Golden apple snail</name>
    <dbReference type="NCBI Taxonomy" id="400727"/>
    <lineage>
        <taxon>Eukaryota</taxon>
        <taxon>Metazoa</taxon>
        <taxon>Spiralia</taxon>
        <taxon>Lophotrochozoa</taxon>
        <taxon>Mollusca</taxon>
        <taxon>Gastropoda</taxon>
        <taxon>Caenogastropoda</taxon>
        <taxon>Architaenioglossa</taxon>
        <taxon>Ampullarioidea</taxon>
        <taxon>Ampullariidae</taxon>
        <taxon>Pomacea</taxon>
    </lineage>
</organism>
<gene>
    <name evidence="12" type="ORF">C0Q70_19723</name>
</gene>
<keyword evidence="9" id="KW-0325">Glycoprotein</keyword>
<dbReference type="Proteomes" id="UP000245119">
    <property type="component" value="Linkage Group LG13"/>
</dbReference>
<evidence type="ECO:0000256" key="1">
    <source>
        <dbReference type="ARBA" id="ARBA00004606"/>
    </source>
</evidence>
<evidence type="ECO:0000256" key="10">
    <source>
        <dbReference type="ARBA" id="ARBA00038150"/>
    </source>
</evidence>
<dbReference type="STRING" id="400727.A0A2T7NDJ5"/>
<evidence type="ECO:0000256" key="2">
    <source>
        <dbReference type="ARBA" id="ARBA00004922"/>
    </source>
</evidence>
<dbReference type="Pfam" id="PF02485">
    <property type="entry name" value="Branch"/>
    <property type="match status" value="1"/>
</dbReference>
<comment type="subcellular location">
    <subcellularLocation>
        <location evidence="1">Membrane</location>
        <topology evidence="1">Single-pass type II membrane protein</topology>
    </subcellularLocation>
</comment>
<keyword evidence="4" id="KW-0808">Transferase</keyword>
<proteinExistence type="inferred from homology"/>
<dbReference type="PANTHER" id="PTHR19297:SF185">
    <property type="entry name" value="BETA-1,3-GALACTOSYL-O-GLYCOSYL-GLYCOPROTEIN BETA-1,6-N-ACETYLGLUCOSAMINYLTRANSFERASE 3"/>
    <property type="match status" value="1"/>
</dbReference>
<reference evidence="12 13" key="1">
    <citation type="submission" date="2018-04" db="EMBL/GenBank/DDBJ databases">
        <title>The genome of golden apple snail Pomacea canaliculata provides insight into stress tolerance and invasive adaptation.</title>
        <authorList>
            <person name="Liu C."/>
            <person name="Liu B."/>
            <person name="Ren Y."/>
            <person name="Zhang Y."/>
            <person name="Wang H."/>
            <person name="Li S."/>
            <person name="Jiang F."/>
            <person name="Yin L."/>
            <person name="Zhang G."/>
            <person name="Qian W."/>
            <person name="Fan W."/>
        </authorList>
    </citation>
    <scope>NUCLEOTIDE SEQUENCE [LARGE SCALE GENOMIC DNA]</scope>
    <source>
        <strain evidence="12">SZHN2017</strain>
        <tissue evidence="12">Muscle</tissue>
    </source>
</reference>
<evidence type="ECO:0000256" key="6">
    <source>
        <dbReference type="ARBA" id="ARBA00022968"/>
    </source>
</evidence>
<dbReference type="PANTHER" id="PTHR19297">
    <property type="entry name" value="GLYCOSYLTRANSFERASE 14 FAMILY MEMBER"/>
    <property type="match status" value="1"/>
</dbReference>
<keyword evidence="8" id="KW-0472">Membrane</keyword>
<evidence type="ECO:0000313" key="12">
    <source>
        <dbReference type="EMBL" id="PVD19237.1"/>
    </source>
</evidence>
<evidence type="ECO:0000313" key="13">
    <source>
        <dbReference type="Proteomes" id="UP000245119"/>
    </source>
</evidence>
<keyword evidence="7" id="KW-1133">Transmembrane helix</keyword>
<evidence type="ECO:0000256" key="7">
    <source>
        <dbReference type="ARBA" id="ARBA00022989"/>
    </source>
</evidence>
<dbReference type="GO" id="GO:0008375">
    <property type="term" value="F:acetylglucosaminyltransferase activity"/>
    <property type="evidence" value="ECO:0007669"/>
    <property type="project" value="TreeGrafter"/>
</dbReference>
<keyword evidence="6" id="KW-0735">Signal-anchor</keyword>
<name>A0A2T7NDJ5_POMCA</name>
<keyword evidence="3" id="KW-0328">Glycosyltransferase</keyword>
<dbReference type="OrthoDB" id="2019572at2759"/>
<sequence>MFRALTTRHPQTTTSGFHRLNKRQATQRTEVREMENMAMYCVCGGKTSNLNQEVFSTVSQEETGFPLAFSLLVYRDVDQVVRLLRAIYRPHNLYCVHVDRKSNEALQASLRMVIACLPNVLLVPRAINVTWGSVTTLEPELECMRLLWKQRVKWRYFINLTGQEFPLKTNKELVHILKTFRGANDIRGTHNP</sequence>
<keyword evidence="13" id="KW-1185">Reference proteome</keyword>
<evidence type="ECO:0000256" key="9">
    <source>
        <dbReference type="ARBA" id="ARBA00023180"/>
    </source>
</evidence>